<dbReference type="FunFam" id="1.20.58.1040:FF:000001">
    <property type="entry name" value="Glucan endo-1,3-beta-glucosidase 4"/>
    <property type="match status" value="1"/>
</dbReference>
<evidence type="ECO:0000313" key="10">
    <source>
        <dbReference type="EMBL" id="GEZ69569.1"/>
    </source>
</evidence>
<keyword evidence="8" id="KW-0449">Lipoprotein</keyword>
<evidence type="ECO:0000256" key="4">
    <source>
        <dbReference type="ARBA" id="ARBA00022729"/>
    </source>
</evidence>
<keyword evidence="6" id="KW-1015">Disulfide bond</keyword>
<dbReference type="SMART" id="SM00768">
    <property type="entry name" value="X8"/>
    <property type="match status" value="1"/>
</dbReference>
<keyword evidence="2" id="KW-1003">Cell membrane</keyword>
<dbReference type="PANTHER" id="PTHR31044:SF127">
    <property type="entry name" value="X8 DOMAIN-CONTAINING PROTEIN"/>
    <property type="match status" value="1"/>
</dbReference>
<evidence type="ECO:0000259" key="9">
    <source>
        <dbReference type="SMART" id="SM00768"/>
    </source>
</evidence>
<proteinExistence type="predicted"/>
<sequence length="176" mass="18520">MKTRGPTSVYALDLGDSKGNFSGGFCVARKGADPASLQDGLNWACGQGEANCTAIQSGQPCYTPNTVQNHASYAYNDYYQRKHDLGGTCDFGGTGILTNVDPSYGSCKFTGSSNSSTGPPAIGPPGPTANISPQHRIPEIGSLMFLVCTSYAMNERRSLENTLSISKSGFTIDPCL</sequence>
<dbReference type="Gene3D" id="1.20.58.1040">
    <property type="match status" value="1"/>
</dbReference>
<comment type="caution">
    <text evidence="10">The sequence shown here is derived from an EMBL/GenBank/DDBJ whole genome shotgun (WGS) entry which is preliminary data.</text>
</comment>
<comment type="subcellular location">
    <subcellularLocation>
        <location evidence="1">Cell membrane</location>
        <topology evidence="1">Lipid-anchor</topology>
        <topology evidence="1">GPI-anchor</topology>
    </subcellularLocation>
</comment>
<evidence type="ECO:0000256" key="7">
    <source>
        <dbReference type="ARBA" id="ARBA00023180"/>
    </source>
</evidence>
<keyword evidence="7" id="KW-0325">Glycoprotein</keyword>
<protein>
    <submittedName>
        <fullName evidence="10">Glucan endo-1,3-beta-glucosidase 4-like</fullName>
    </submittedName>
</protein>
<dbReference type="InterPro" id="IPR044788">
    <property type="entry name" value="X8_dom_prot"/>
</dbReference>
<name>A0A699IIW2_TANCI</name>
<keyword evidence="5" id="KW-0472">Membrane</keyword>
<gene>
    <name evidence="10" type="ORF">Tci_541542</name>
</gene>
<evidence type="ECO:0000256" key="5">
    <source>
        <dbReference type="ARBA" id="ARBA00023136"/>
    </source>
</evidence>
<dbReference type="Pfam" id="PF07983">
    <property type="entry name" value="X8"/>
    <property type="match status" value="1"/>
</dbReference>
<evidence type="ECO:0000256" key="3">
    <source>
        <dbReference type="ARBA" id="ARBA00022622"/>
    </source>
</evidence>
<dbReference type="GO" id="GO:0098552">
    <property type="term" value="C:side of membrane"/>
    <property type="evidence" value="ECO:0007669"/>
    <property type="project" value="UniProtKB-KW"/>
</dbReference>
<reference evidence="10" key="1">
    <citation type="journal article" date="2019" name="Sci. Rep.">
        <title>Draft genome of Tanacetum cinerariifolium, the natural source of mosquito coil.</title>
        <authorList>
            <person name="Yamashiro T."/>
            <person name="Shiraishi A."/>
            <person name="Satake H."/>
            <person name="Nakayama K."/>
        </authorList>
    </citation>
    <scope>NUCLEOTIDE SEQUENCE</scope>
</reference>
<dbReference type="AlphaFoldDB" id="A0A699IIW2"/>
<evidence type="ECO:0000256" key="6">
    <source>
        <dbReference type="ARBA" id="ARBA00023157"/>
    </source>
</evidence>
<dbReference type="EMBL" id="BKCJ010311253">
    <property type="protein sequence ID" value="GEZ69569.1"/>
    <property type="molecule type" value="Genomic_DNA"/>
</dbReference>
<dbReference type="InterPro" id="IPR012946">
    <property type="entry name" value="X8"/>
</dbReference>
<keyword evidence="4" id="KW-0732">Signal</keyword>
<evidence type="ECO:0000256" key="1">
    <source>
        <dbReference type="ARBA" id="ARBA00004609"/>
    </source>
</evidence>
<dbReference type="GO" id="GO:0009506">
    <property type="term" value="C:plasmodesma"/>
    <property type="evidence" value="ECO:0007669"/>
    <property type="project" value="UniProtKB-ARBA"/>
</dbReference>
<dbReference type="GO" id="GO:0005886">
    <property type="term" value="C:plasma membrane"/>
    <property type="evidence" value="ECO:0007669"/>
    <property type="project" value="UniProtKB-SubCell"/>
</dbReference>
<organism evidence="10">
    <name type="scientific">Tanacetum cinerariifolium</name>
    <name type="common">Dalmatian daisy</name>
    <name type="synonym">Chrysanthemum cinerariifolium</name>
    <dbReference type="NCBI Taxonomy" id="118510"/>
    <lineage>
        <taxon>Eukaryota</taxon>
        <taxon>Viridiplantae</taxon>
        <taxon>Streptophyta</taxon>
        <taxon>Embryophyta</taxon>
        <taxon>Tracheophyta</taxon>
        <taxon>Spermatophyta</taxon>
        <taxon>Magnoliopsida</taxon>
        <taxon>eudicotyledons</taxon>
        <taxon>Gunneridae</taxon>
        <taxon>Pentapetalae</taxon>
        <taxon>asterids</taxon>
        <taxon>campanulids</taxon>
        <taxon>Asterales</taxon>
        <taxon>Asteraceae</taxon>
        <taxon>Asteroideae</taxon>
        <taxon>Anthemideae</taxon>
        <taxon>Anthemidinae</taxon>
        <taxon>Tanacetum</taxon>
    </lineage>
</organism>
<keyword evidence="3" id="KW-0336">GPI-anchor</keyword>
<accession>A0A699IIW2</accession>
<feature type="domain" description="X8" evidence="9">
    <location>
        <begin position="24"/>
        <end position="109"/>
    </location>
</feature>
<evidence type="ECO:0000256" key="8">
    <source>
        <dbReference type="ARBA" id="ARBA00023288"/>
    </source>
</evidence>
<evidence type="ECO:0000256" key="2">
    <source>
        <dbReference type="ARBA" id="ARBA00022475"/>
    </source>
</evidence>
<dbReference type="PANTHER" id="PTHR31044">
    <property type="entry name" value="BETA-1,3 GLUCANASE"/>
    <property type="match status" value="1"/>
</dbReference>